<accession>A0A8S1HEQ0</accession>
<dbReference type="GO" id="GO:0000062">
    <property type="term" value="F:fatty-acyl-CoA binding"/>
    <property type="evidence" value="ECO:0007669"/>
    <property type="project" value="InterPro"/>
</dbReference>
<comment type="caution">
    <text evidence="2">The sequence shown here is derived from an EMBL/GenBank/DDBJ whole genome shotgun (WGS) entry which is preliminary data.</text>
</comment>
<evidence type="ECO:0000313" key="2">
    <source>
        <dbReference type="EMBL" id="CAD6193705.1"/>
    </source>
</evidence>
<dbReference type="PANTHER" id="PTHR22973">
    <property type="entry name" value="LD35087P"/>
    <property type="match status" value="1"/>
</dbReference>
<feature type="domain" description="ACB" evidence="1">
    <location>
        <begin position="38"/>
        <end position="129"/>
    </location>
</feature>
<reference evidence="2" key="1">
    <citation type="submission" date="2020-10" db="EMBL/GenBank/DDBJ databases">
        <authorList>
            <person name="Kikuchi T."/>
        </authorList>
    </citation>
    <scope>NUCLEOTIDE SEQUENCE</scope>
    <source>
        <strain evidence="2">NKZ352</strain>
    </source>
</reference>
<dbReference type="InterPro" id="IPR000582">
    <property type="entry name" value="Acyl-CoA-binding_protein"/>
</dbReference>
<proteinExistence type="predicted"/>
<dbReference type="SUPFAM" id="SSF47027">
    <property type="entry name" value="Acyl-CoA binding protein"/>
    <property type="match status" value="1"/>
</dbReference>
<dbReference type="InterPro" id="IPR052269">
    <property type="entry name" value="Golgi-PI4KB_interaction"/>
</dbReference>
<evidence type="ECO:0000259" key="1">
    <source>
        <dbReference type="PROSITE" id="PS51228"/>
    </source>
</evidence>
<dbReference type="PROSITE" id="PS51228">
    <property type="entry name" value="ACB_2"/>
    <property type="match status" value="1"/>
</dbReference>
<dbReference type="Proteomes" id="UP000835052">
    <property type="component" value="Unassembled WGS sequence"/>
</dbReference>
<dbReference type="EMBL" id="CAJGYM010000037">
    <property type="protein sequence ID" value="CAD6193705.1"/>
    <property type="molecule type" value="Genomic_DNA"/>
</dbReference>
<dbReference type="InterPro" id="IPR014352">
    <property type="entry name" value="FERM/acyl-CoA-bd_prot_sf"/>
</dbReference>
<organism evidence="2 3">
    <name type="scientific">Caenorhabditis auriculariae</name>
    <dbReference type="NCBI Taxonomy" id="2777116"/>
    <lineage>
        <taxon>Eukaryota</taxon>
        <taxon>Metazoa</taxon>
        <taxon>Ecdysozoa</taxon>
        <taxon>Nematoda</taxon>
        <taxon>Chromadorea</taxon>
        <taxon>Rhabditida</taxon>
        <taxon>Rhabditina</taxon>
        <taxon>Rhabditomorpha</taxon>
        <taxon>Rhabditoidea</taxon>
        <taxon>Rhabditidae</taxon>
        <taxon>Peloderinae</taxon>
        <taxon>Caenorhabditis</taxon>
    </lineage>
</organism>
<dbReference type="AlphaFoldDB" id="A0A8S1HEQ0"/>
<dbReference type="Pfam" id="PF00887">
    <property type="entry name" value="ACBP"/>
    <property type="match status" value="1"/>
</dbReference>
<gene>
    <name evidence="2" type="ORF">CAUJ_LOCUS9624</name>
</gene>
<sequence length="205" mass="23099">MVTGISGMTATGDHELANNNHVKLSELQLIQSEFGAPLDQCYKIAVQFYKESEKAGELNISYEDRVKLMALSKQIRKGPSGETVEAAGWFDLVGNDVTRVWRELGGLPKEDAMASFVFLVDRVCPPFKNFISERIEPSIEEASELHELSSTQASAEHPQQQPNWQIFEDQRKQIQDALNAQTFHQFSAYAQQQFPGQPEQIICTH</sequence>
<dbReference type="OrthoDB" id="5839451at2759"/>
<keyword evidence="3" id="KW-1185">Reference proteome</keyword>
<dbReference type="PANTHER" id="PTHR22973:SF12">
    <property type="entry name" value="LD35087P"/>
    <property type="match status" value="1"/>
</dbReference>
<protein>
    <recommendedName>
        <fullName evidence="1">ACB domain-containing protein</fullName>
    </recommendedName>
</protein>
<name>A0A8S1HEQ0_9PELO</name>
<evidence type="ECO:0000313" key="3">
    <source>
        <dbReference type="Proteomes" id="UP000835052"/>
    </source>
</evidence>
<dbReference type="Gene3D" id="1.20.80.10">
    <property type="match status" value="1"/>
</dbReference>
<dbReference type="InterPro" id="IPR035984">
    <property type="entry name" value="Acyl-CoA-binding_sf"/>
</dbReference>
<dbReference type="GO" id="GO:0000139">
    <property type="term" value="C:Golgi membrane"/>
    <property type="evidence" value="ECO:0007669"/>
    <property type="project" value="TreeGrafter"/>
</dbReference>